<protein>
    <submittedName>
        <fullName evidence="3">BHLH domain-containing protein</fullName>
    </submittedName>
</protein>
<dbReference type="AlphaFoldDB" id="A0A0R3S4U4"/>
<reference evidence="3" key="1">
    <citation type="submission" date="2017-02" db="UniProtKB">
        <authorList>
            <consortium name="WormBaseParasite"/>
        </authorList>
    </citation>
    <scope>IDENTIFICATION</scope>
</reference>
<dbReference type="SMART" id="SM00353">
    <property type="entry name" value="HLH"/>
    <property type="match status" value="1"/>
</dbReference>
<accession>A0A0R3S4U4</accession>
<evidence type="ECO:0000313" key="3">
    <source>
        <dbReference type="WBParaSite" id="EEL_0000981301-mRNA-1"/>
    </source>
</evidence>
<sequence length="176" mass="20742">MDKLQVARKIQSRGEQMTSRYPCIVVGRLTAAQYRPEATTAAVAAYPHLHHQYHRNFSLPSQSSKRKLSEFYEVPLQRCRINKVARKRREHERTIAKLRRMLPYEQNVIKCSELELINRIIDYITSLQEMLRSQENIPDENHSSSIDIANLNRALSRFHLCTNKRQPLRPSKQLYI</sequence>
<dbReference type="InterPro" id="IPR036638">
    <property type="entry name" value="HLH_DNA-bd_sf"/>
</dbReference>
<dbReference type="Proteomes" id="UP000050640">
    <property type="component" value="Unplaced"/>
</dbReference>
<feature type="domain" description="BHLH" evidence="1">
    <location>
        <begin position="82"/>
        <end position="133"/>
    </location>
</feature>
<dbReference type="InterPro" id="IPR011598">
    <property type="entry name" value="bHLH_dom"/>
</dbReference>
<dbReference type="GO" id="GO:0046983">
    <property type="term" value="F:protein dimerization activity"/>
    <property type="evidence" value="ECO:0007669"/>
    <property type="project" value="InterPro"/>
</dbReference>
<dbReference type="WBParaSite" id="EEL_0000981301-mRNA-1">
    <property type="protein sequence ID" value="EEL_0000981301-mRNA-1"/>
    <property type="gene ID" value="EEL_0000981301"/>
</dbReference>
<name>A0A0R3S4U4_9BILA</name>
<proteinExistence type="predicted"/>
<evidence type="ECO:0000313" key="2">
    <source>
        <dbReference type="Proteomes" id="UP000050640"/>
    </source>
</evidence>
<dbReference type="Gene3D" id="4.10.280.10">
    <property type="entry name" value="Helix-loop-helix DNA-binding domain"/>
    <property type="match status" value="1"/>
</dbReference>
<dbReference type="SUPFAM" id="SSF47459">
    <property type="entry name" value="HLH, helix-loop-helix DNA-binding domain"/>
    <property type="match status" value="1"/>
</dbReference>
<organism evidence="2 3">
    <name type="scientific">Elaeophora elaphi</name>
    <dbReference type="NCBI Taxonomy" id="1147741"/>
    <lineage>
        <taxon>Eukaryota</taxon>
        <taxon>Metazoa</taxon>
        <taxon>Ecdysozoa</taxon>
        <taxon>Nematoda</taxon>
        <taxon>Chromadorea</taxon>
        <taxon>Rhabditida</taxon>
        <taxon>Spirurina</taxon>
        <taxon>Spiruromorpha</taxon>
        <taxon>Filarioidea</taxon>
        <taxon>Onchocercidae</taxon>
        <taxon>Elaeophora</taxon>
    </lineage>
</organism>
<keyword evidence="2" id="KW-1185">Reference proteome</keyword>
<evidence type="ECO:0000259" key="1">
    <source>
        <dbReference type="SMART" id="SM00353"/>
    </source>
</evidence>